<keyword evidence="6" id="KW-0067">ATP-binding</keyword>
<dbReference type="Pfam" id="PF00271">
    <property type="entry name" value="Helicase_C"/>
    <property type="match status" value="1"/>
</dbReference>
<dbReference type="RefSeq" id="XP_025831677.1">
    <property type="nucleotide sequence ID" value="XM_025975892.1"/>
</dbReference>
<dbReference type="InterPro" id="IPR027417">
    <property type="entry name" value="P-loop_NTPase"/>
</dbReference>
<evidence type="ECO:0000259" key="10">
    <source>
        <dbReference type="PROSITE" id="PS51192"/>
    </source>
</evidence>
<keyword evidence="7" id="KW-0539">Nucleus</keyword>
<dbReference type="InterPro" id="IPR044749">
    <property type="entry name" value="FANCM_DEXDc"/>
</dbReference>
<dbReference type="CDD" id="cd12091">
    <property type="entry name" value="FANCM_ID"/>
    <property type="match status" value="1"/>
</dbReference>
<accession>A0A7F5R6U0</accession>
<dbReference type="InterPro" id="IPR014001">
    <property type="entry name" value="Helicase_ATP-bd"/>
</dbReference>
<evidence type="ECO:0000256" key="4">
    <source>
        <dbReference type="ARBA" id="ARBA00022801"/>
    </source>
</evidence>
<feature type="compositionally biased region" description="Basic and acidic residues" evidence="9">
    <location>
        <begin position="602"/>
        <end position="612"/>
    </location>
</feature>
<dbReference type="GO" id="GO:0036297">
    <property type="term" value="P:interstrand cross-link repair"/>
    <property type="evidence" value="ECO:0007669"/>
    <property type="project" value="TreeGrafter"/>
</dbReference>
<dbReference type="InParanoid" id="A0A7F5R6U0"/>
<dbReference type="CDD" id="cd18033">
    <property type="entry name" value="DEXDc_FANCM"/>
    <property type="match status" value="1"/>
</dbReference>
<dbReference type="FunFam" id="3.40.50.300:FF:000861">
    <property type="entry name" value="Fanconi anemia, complementation group M"/>
    <property type="match status" value="1"/>
</dbReference>
<proteinExistence type="inferred from homology"/>
<feature type="region of interest" description="Disordered" evidence="9">
    <location>
        <begin position="583"/>
        <end position="640"/>
    </location>
</feature>
<dbReference type="KEGG" id="apln:108741362"/>
<dbReference type="PANTHER" id="PTHR14025:SF20">
    <property type="entry name" value="FANCONI ANEMIA GROUP M PROTEIN"/>
    <property type="match status" value="1"/>
</dbReference>
<feature type="compositionally biased region" description="Basic residues" evidence="9">
    <location>
        <begin position="1388"/>
        <end position="1399"/>
    </location>
</feature>
<organism evidence="12 13">
    <name type="scientific">Agrilus planipennis</name>
    <name type="common">Emerald ash borer</name>
    <name type="synonym">Agrilus marcopoli</name>
    <dbReference type="NCBI Taxonomy" id="224129"/>
    <lineage>
        <taxon>Eukaryota</taxon>
        <taxon>Metazoa</taxon>
        <taxon>Ecdysozoa</taxon>
        <taxon>Arthropoda</taxon>
        <taxon>Hexapoda</taxon>
        <taxon>Insecta</taxon>
        <taxon>Pterygota</taxon>
        <taxon>Neoptera</taxon>
        <taxon>Endopterygota</taxon>
        <taxon>Coleoptera</taxon>
        <taxon>Polyphaga</taxon>
        <taxon>Elateriformia</taxon>
        <taxon>Buprestoidea</taxon>
        <taxon>Buprestidae</taxon>
        <taxon>Agrilinae</taxon>
        <taxon>Agrilus</taxon>
    </lineage>
</organism>
<evidence type="ECO:0000256" key="5">
    <source>
        <dbReference type="ARBA" id="ARBA00022806"/>
    </source>
</evidence>
<sequence>MSGEIEDDKSNVDVLAVLSKEEGTKGFDIEAGQSWHYPTNYPLRDYQYNIVQQSLYKNTLVSLPTGLGKTFIAAVVMYNYYRWYPSGKVIFMAPTRPLVKQQVEACYNIMAIPKDVTVEITGSKVKEDRKILWDEKRVFFITPQILQNDLEIIENLSGKIKCLVFDEAHRAKGNHAYCEVIRKLYPRNKYFRVLALSATPGSTIKDVYEVINNLLIAHLEVRTEESLDVVPYVFHRSLQTVVVPLGGKLEDIKHAYLKVLDHYTRVLVKHKIINGNCNQLTRGKIFMTMKNFQEQNKTSRGEMFYEIMRNLNICITLYHAYELLIRHGLRGFLSFYEDHINKPLLRGIQEIHDILQDIREYLGPVPNVDPLPDGSIPDIPETITFGHPKYYELGKILMNHFSLPENTNSRVIIFCEYKESVMEAYTLLLKNRPIIKPKYFMGQGAMPQRIQMSVINAFREGECNTLISTCIGEEGLDVGEVDLIVCFDINNKSPIRLVQRMGRTGRKRQGKVIILVTEGKEQQMLKECLAEKQNLSSRIITSKELHNGLFKYNSRMVPDGINPVCEKLHMTVTKCSSSVNKIKTDSKEERVNNNSKSSTKKKSLDSARDKPKTSRKRASKEDKNLSQNSSGDTKNEKASKKCKLIKNNSADNFKQCDLKSMLCKGLKRNSKSVISKGSSDNKIDVSSVPSPPTINSVLVEELFNEISAFVSINDTHHSCKICNNLFKCSKLEKSIVQFDSDFDLENWTDMDANVMKSIDSDALNTFANSLDLKDYHVYNDFDMPDCINFAPDQSWNNISFANNSVYDNSSKRSIKFEECAAKITETPTGIRLKHCGNNIFTTPKRKQEIIASDKRILSTNKSLFENFKITQLENSSQKQNNQNDRVCINLDGFLDSTFKENLINLTTNSTTCLLQDISANGEGNLITTNRKVTSSGNNNGQKKDSSSCCEDALEFFLLEKIEDILKPLNNSLAKGSLQIFQNSPNSSEETVIYDLNDIIHSRETSPVLTGRVHSFKLRTQEKSRSAKLCETDFDSMDLLSFTQNKTENFKKDFYSSTSSELENNFKICNTPTNQKSNKTPALNNSGSSSEFETDRKNIQIGANLMETEHQNKNTDSKRIAEKEPQNINILHLDNFCDISVFGLSSVNKNNEITPDKNKLNSQLQRGESNVFREGHEDSYIPYNKNLQRDYVVMNSSNNSQKENIDMNKTSPIISQFEKTCTQTLPSQLSITQGLEYMNKSKSKTVTSLLKKLKSDDFSDDFCFTKMRSKQVSVTPKKENCGRLSNANNVNRTPNVSLTNSKKDQVKSPKINFMKGICKIDSDSDDDFEQHRVKSNTRWLSKKNVQKPNLISSGEKNKAKSTNSEQNKFKFIEPVLPKQNATKSNNKNNTKRGKREKKKSYNSSFIEKEARLNSEEEASSDTTEGSDDDVFEMSFVNDETQDLGNNTMMHAEYLKSVRSPTLNSGQFKIPKNPPLHPDIFSQMPNTEDNSYLNDSFCDDNIQYSTQKEEMSLLELAEMQLEEERKNRKRKKSKEEHFRNMKKRRIIVISSDETFRTIYLVFWAVDYGSETTMLFIRNCSFQTIVPSWESCFWFTSLSKEAKIC</sequence>
<feature type="compositionally biased region" description="Polar residues" evidence="9">
    <location>
        <begin position="1345"/>
        <end position="1365"/>
    </location>
</feature>
<feature type="coiled-coil region" evidence="8">
    <location>
        <begin position="1502"/>
        <end position="1534"/>
    </location>
</feature>
<evidence type="ECO:0000256" key="2">
    <source>
        <dbReference type="ARBA" id="ARBA00009889"/>
    </source>
</evidence>
<evidence type="ECO:0000313" key="13">
    <source>
        <dbReference type="RefSeq" id="XP_025831677.1"/>
    </source>
</evidence>
<evidence type="ECO:0000256" key="6">
    <source>
        <dbReference type="ARBA" id="ARBA00022840"/>
    </source>
</evidence>
<dbReference type="InterPro" id="IPR039686">
    <property type="entry name" value="FANCM/Mph1-like_ID"/>
</dbReference>
<feature type="domain" description="Helicase ATP-binding" evidence="10">
    <location>
        <begin position="50"/>
        <end position="218"/>
    </location>
</feature>
<evidence type="ECO:0000256" key="1">
    <source>
        <dbReference type="ARBA" id="ARBA00004123"/>
    </source>
</evidence>
<keyword evidence="5" id="KW-0347">Helicase</keyword>
<dbReference type="InterPro" id="IPR001650">
    <property type="entry name" value="Helicase_C-like"/>
</dbReference>
<comment type="similarity">
    <text evidence="2">Belongs to the DEAD box helicase family. DEAH subfamily. FANCM sub-subfamily.</text>
</comment>
<dbReference type="PANTHER" id="PTHR14025">
    <property type="entry name" value="FANCONI ANEMIA GROUP M FANCM FAMILY MEMBER"/>
    <property type="match status" value="1"/>
</dbReference>
<feature type="compositionally biased region" description="Acidic residues" evidence="9">
    <location>
        <begin position="1414"/>
        <end position="1429"/>
    </location>
</feature>
<evidence type="ECO:0000259" key="11">
    <source>
        <dbReference type="PROSITE" id="PS51194"/>
    </source>
</evidence>
<evidence type="ECO:0000313" key="12">
    <source>
        <dbReference type="Proteomes" id="UP000192223"/>
    </source>
</evidence>
<dbReference type="PROSITE" id="PS51194">
    <property type="entry name" value="HELICASE_CTER"/>
    <property type="match status" value="1"/>
</dbReference>
<comment type="subcellular location">
    <subcellularLocation>
        <location evidence="1">Nucleus</location>
    </subcellularLocation>
</comment>
<dbReference type="PROSITE" id="PS51192">
    <property type="entry name" value="HELICASE_ATP_BIND_1"/>
    <property type="match status" value="1"/>
</dbReference>
<dbReference type="Gene3D" id="1.20.1320.20">
    <property type="entry name" value="hef helicase domain"/>
    <property type="match status" value="1"/>
</dbReference>
<reference evidence="13" key="1">
    <citation type="submission" date="2025-08" db="UniProtKB">
        <authorList>
            <consortium name="RefSeq"/>
        </authorList>
    </citation>
    <scope>IDENTIFICATION</scope>
    <source>
        <tissue evidence="13">Entire body</tissue>
    </source>
</reference>
<evidence type="ECO:0000256" key="9">
    <source>
        <dbReference type="SAM" id="MobiDB-lite"/>
    </source>
</evidence>
<evidence type="ECO:0000256" key="7">
    <source>
        <dbReference type="ARBA" id="ARBA00023242"/>
    </source>
</evidence>
<evidence type="ECO:0000256" key="3">
    <source>
        <dbReference type="ARBA" id="ARBA00022741"/>
    </source>
</evidence>
<dbReference type="GO" id="GO:0016787">
    <property type="term" value="F:hydrolase activity"/>
    <property type="evidence" value="ECO:0007669"/>
    <property type="project" value="UniProtKB-KW"/>
</dbReference>
<feature type="compositionally biased region" description="Low complexity" evidence="9">
    <location>
        <begin position="1377"/>
        <end position="1387"/>
    </location>
</feature>
<dbReference type="Pfam" id="PF00270">
    <property type="entry name" value="DEAD"/>
    <property type="match status" value="1"/>
</dbReference>
<dbReference type="GO" id="GO:0005524">
    <property type="term" value="F:ATP binding"/>
    <property type="evidence" value="ECO:0007669"/>
    <property type="project" value="UniProtKB-KW"/>
</dbReference>
<dbReference type="FunCoup" id="A0A7F5R6U0">
    <property type="interactions" value="408"/>
</dbReference>
<evidence type="ECO:0000256" key="8">
    <source>
        <dbReference type="SAM" id="Coils"/>
    </source>
</evidence>
<dbReference type="SMART" id="SM00490">
    <property type="entry name" value="HELICc"/>
    <property type="match status" value="1"/>
</dbReference>
<keyword evidence="8" id="KW-0175">Coiled coil</keyword>
<protein>
    <submittedName>
        <fullName evidence="13">Fanconi anemia group M protein</fullName>
    </submittedName>
</protein>
<feature type="region of interest" description="Disordered" evidence="9">
    <location>
        <begin position="1069"/>
        <end position="1092"/>
    </location>
</feature>
<gene>
    <name evidence="13" type="primary">LOC108741362</name>
</gene>
<dbReference type="GO" id="GO:0005634">
    <property type="term" value="C:nucleus"/>
    <property type="evidence" value="ECO:0007669"/>
    <property type="project" value="UniProtKB-SubCell"/>
</dbReference>
<dbReference type="GeneID" id="108741362"/>
<dbReference type="GO" id="GO:0045003">
    <property type="term" value="P:double-strand break repair via synthesis-dependent strand annealing"/>
    <property type="evidence" value="ECO:0007669"/>
    <property type="project" value="TreeGrafter"/>
</dbReference>
<keyword evidence="3" id="KW-0547">Nucleotide-binding</keyword>
<dbReference type="GO" id="GO:0009378">
    <property type="term" value="F:four-way junction helicase activity"/>
    <property type="evidence" value="ECO:0007669"/>
    <property type="project" value="TreeGrafter"/>
</dbReference>
<dbReference type="GO" id="GO:0043138">
    <property type="term" value="F:3'-5' DNA helicase activity"/>
    <property type="evidence" value="ECO:0007669"/>
    <property type="project" value="InterPro"/>
</dbReference>
<dbReference type="InterPro" id="IPR011545">
    <property type="entry name" value="DEAD/DEAH_box_helicase_dom"/>
</dbReference>
<dbReference type="OrthoDB" id="6513042at2759"/>
<keyword evidence="4" id="KW-0378">Hydrolase</keyword>
<dbReference type="SUPFAM" id="SSF52540">
    <property type="entry name" value="P-loop containing nucleoside triphosphate hydrolases"/>
    <property type="match status" value="1"/>
</dbReference>
<feature type="compositionally biased region" description="Polar residues" evidence="9">
    <location>
        <begin position="1069"/>
        <end position="1090"/>
    </location>
</feature>
<dbReference type="Gene3D" id="3.40.50.300">
    <property type="entry name" value="P-loop containing nucleotide triphosphate hydrolases"/>
    <property type="match status" value="2"/>
</dbReference>
<dbReference type="Proteomes" id="UP000192223">
    <property type="component" value="Unplaced"/>
</dbReference>
<dbReference type="GO" id="GO:0000400">
    <property type="term" value="F:four-way junction DNA binding"/>
    <property type="evidence" value="ECO:0007669"/>
    <property type="project" value="TreeGrafter"/>
</dbReference>
<name>A0A7F5R6U0_AGRPL</name>
<keyword evidence="12" id="KW-1185">Reference proteome</keyword>
<feature type="domain" description="Helicase C-terminal" evidence="11">
    <location>
        <begin position="395"/>
        <end position="553"/>
    </location>
</feature>
<dbReference type="CTD" id="57697"/>
<dbReference type="SMART" id="SM00487">
    <property type="entry name" value="DEXDc"/>
    <property type="match status" value="1"/>
</dbReference>
<feature type="region of interest" description="Disordered" evidence="9">
    <location>
        <begin position="1338"/>
        <end position="1429"/>
    </location>
</feature>